<feature type="compositionally biased region" description="Basic residues" evidence="1">
    <location>
        <begin position="127"/>
        <end position="136"/>
    </location>
</feature>
<dbReference type="EMBL" id="JAPNKE010000002">
    <property type="protein sequence ID" value="MCY1006675.1"/>
    <property type="molecule type" value="Genomic_DNA"/>
</dbReference>
<reference evidence="2" key="1">
    <citation type="submission" date="2022-11" db="EMBL/GenBank/DDBJ databases">
        <title>Minimal conservation of predation-associated metabolite biosynthetic gene clusters underscores biosynthetic potential of Myxococcota including descriptions for ten novel species: Archangium lansinium sp. nov., Myxococcus landrumus sp. nov., Nannocystis bai.</title>
        <authorList>
            <person name="Ahearne A."/>
            <person name="Stevens C."/>
            <person name="Phillips K."/>
        </authorList>
    </citation>
    <scope>NUCLEOTIDE SEQUENCE</scope>
    <source>
        <strain evidence="2">Na p29</strain>
    </source>
</reference>
<sequence>MRRARGVDQRRELGALAHPIEDPLDLDLLLEPRIDVAARRRVGAGQHRARQFLPQQRPLLPGPQVERDQPVVEAVVVGQAPGLDRVGELVDQVRQAGRHHHERPVSRVVRAAGPDQVVVACRDHHLRAHRRQRARHDRQQGAPASG</sequence>
<feature type="region of interest" description="Disordered" evidence="1">
    <location>
        <begin position="127"/>
        <end position="146"/>
    </location>
</feature>
<evidence type="ECO:0000256" key="1">
    <source>
        <dbReference type="SAM" id="MobiDB-lite"/>
    </source>
</evidence>
<keyword evidence="3" id="KW-1185">Reference proteome</keyword>
<gene>
    <name evidence="2" type="ORF">OV079_14170</name>
</gene>
<dbReference type="RefSeq" id="WP_267768977.1">
    <property type="nucleotide sequence ID" value="NZ_JAPNKE010000002.1"/>
</dbReference>
<proteinExistence type="predicted"/>
<comment type="caution">
    <text evidence="2">The sequence shown here is derived from an EMBL/GenBank/DDBJ whole genome shotgun (WGS) entry which is preliminary data.</text>
</comment>
<evidence type="ECO:0000313" key="2">
    <source>
        <dbReference type="EMBL" id="MCY1006675.1"/>
    </source>
</evidence>
<organism evidence="2 3">
    <name type="scientific">Nannocystis pusilla</name>
    <dbReference type="NCBI Taxonomy" id="889268"/>
    <lineage>
        <taxon>Bacteria</taxon>
        <taxon>Pseudomonadati</taxon>
        <taxon>Myxococcota</taxon>
        <taxon>Polyangia</taxon>
        <taxon>Nannocystales</taxon>
        <taxon>Nannocystaceae</taxon>
        <taxon>Nannocystis</taxon>
    </lineage>
</organism>
<dbReference type="AlphaFoldDB" id="A0A9X3EP43"/>
<dbReference type="Proteomes" id="UP001150924">
    <property type="component" value="Unassembled WGS sequence"/>
</dbReference>
<name>A0A9X3EP43_9BACT</name>
<accession>A0A9X3EP43</accession>
<evidence type="ECO:0000313" key="3">
    <source>
        <dbReference type="Proteomes" id="UP001150924"/>
    </source>
</evidence>
<protein>
    <submittedName>
        <fullName evidence="2">Uncharacterized protein</fullName>
    </submittedName>
</protein>